<keyword evidence="9" id="KW-0472">Membrane</keyword>
<keyword evidence="5" id="KW-0547">Nucleotide-binding</keyword>
<evidence type="ECO:0000256" key="2">
    <source>
        <dbReference type="ARBA" id="ARBA00012438"/>
    </source>
</evidence>
<dbReference type="Gene3D" id="1.20.5.1930">
    <property type="match status" value="1"/>
</dbReference>
<dbReference type="GO" id="GO:0005524">
    <property type="term" value="F:ATP binding"/>
    <property type="evidence" value="ECO:0007669"/>
    <property type="project" value="UniProtKB-KW"/>
</dbReference>
<gene>
    <name evidence="12" type="ORF">Aau02nite_30360</name>
</gene>
<evidence type="ECO:0000256" key="1">
    <source>
        <dbReference type="ARBA" id="ARBA00000085"/>
    </source>
</evidence>
<dbReference type="GO" id="GO:0016020">
    <property type="term" value="C:membrane"/>
    <property type="evidence" value="ECO:0007669"/>
    <property type="project" value="InterPro"/>
</dbReference>
<evidence type="ECO:0000256" key="5">
    <source>
        <dbReference type="ARBA" id="ARBA00022741"/>
    </source>
</evidence>
<dbReference type="InterPro" id="IPR036890">
    <property type="entry name" value="HATPase_C_sf"/>
</dbReference>
<evidence type="ECO:0000256" key="6">
    <source>
        <dbReference type="ARBA" id="ARBA00022777"/>
    </source>
</evidence>
<evidence type="ECO:0000259" key="10">
    <source>
        <dbReference type="Pfam" id="PF02518"/>
    </source>
</evidence>
<feature type="domain" description="Signal transduction histidine kinase subgroup 3 dimerisation and phosphoacceptor" evidence="11">
    <location>
        <begin position="184"/>
        <end position="248"/>
    </location>
</feature>
<evidence type="ECO:0000256" key="9">
    <source>
        <dbReference type="SAM" id="Phobius"/>
    </source>
</evidence>
<evidence type="ECO:0000259" key="11">
    <source>
        <dbReference type="Pfam" id="PF07730"/>
    </source>
</evidence>
<dbReference type="InterPro" id="IPR011712">
    <property type="entry name" value="Sig_transdc_His_kin_sub3_dim/P"/>
</dbReference>
<evidence type="ECO:0000256" key="3">
    <source>
        <dbReference type="ARBA" id="ARBA00022553"/>
    </source>
</evidence>
<keyword evidence="7" id="KW-0067">ATP-binding</keyword>
<protein>
    <recommendedName>
        <fullName evidence="2">histidine kinase</fullName>
        <ecNumber evidence="2">2.7.13.3</ecNumber>
    </recommendedName>
</protein>
<feature type="transmembrane region" description="Helical" evidence="9">
    <location>
        <begin position="12"/>
        <end position="37"/>
    </location>
</feature>
<keyword evidence="13" id="KW-1185">Reference proteome</keyword>
<keyword evidence="3" id="KW-0597">Phosphoprotein</keyword>
<keyword evidence="6" id="KW-0418">Kinase</keyword>
<evidence type="ECO:0000256" key="8">
    <source>
        <dbReference type="ARBA" id="ARBA00023012"/>
    </source>
</evidence>
<dbReference type="Gene3D" id="3.30.565.10">
    <property type="entry name" value="Histidine kinase-like ATPase, C-terminal domain"/>
    <property type="match status" value="1"/>
</dbReference>
<feature type="domain" description="Histidine kinase/HSP90-like ATPase" evidence="10">
    <location>
        <begin position="287"/>
        <end position="368"/>
    </location>
</feature>
<dbReference type="PANTHER" id="PTHR24421">
    <property type="entry name" value="NITRATE/NITRITE SENSOR PROTEIN NARX-RELATED"/>
    <property type="match status" value="1"/>
</dbReference>
<comment type="catalytic activity">
    <reaction evidence="1">
        <text>ATP + protein L-histidine = ADP + protein N-phospho-L-histidine.</text>
        <dbReference type="EC" id="2.7.13.3"/>
    </reaction>
</comment>
<organism evidence="12 13">
    <name type="scientific">Actinoplanes auranticolor</name>
    <dbReference type="NCBI Taxonomy" id="47988"/>
    <lineage>
        <taxon>Bacteria</taxon>
        <taxon>Bacillati</taxon>
        <taxon>Actinomycetota</taxon>
        <taxon>Actinomycetes</taxon>
        <taxon>Micromonosporales</taxon>
        <taxon>Micromonosporaceae</taxon>
        <taxon>Actinoplanes</taxon>
    </lineage>
</organism>
<keyword evidence="8" id="KW-0902">Two-component regulatory system</keyword>
<reference evidence="12" key="1">
    <citation type="submission" date="2021-03" db="EMBL/GenBank/DDBJ databases">
        <title>Whole genome shotgun sequence of Actinoplanes auranticolor NBRC 12245.</title>
        <authorList>
            <person name="Komaki H."/>
            <person name="Tamura T."/>
        </authorList>
    </citation>
    <scope>NUCLEOTIDE SEQUENCE</scope>
    <source>
        <strain evidence="12">NBRC 12245</strain>
    </source>
</reference>
<dbReference type="GO" id="GO:0046983">
    <property type="term" value="F:protein dimerization activity"/>
    <property type="evidence" value="ECO:0007669"/>
    <property type="project" value="InterPro"/>
</dbReference>
<dbReference type="SUPFAM" id="SSF55874">
    <property type="entry name" value="ATPase domain of HSP90 chaperone/DNA topoisomerase II/histidine kinase"/>
    <property type="match status" value="1"/>
</dbReference>
<accession>A0A919VSS7</accession>
<keyword evidence="9" id="KW-0812">Transmembrane</keyword>
<sequence>MRAVRPATGFLTGVLTAVLALGGLVIGGLGLLPAFLWPGSRPAARRWARAGADRLAAVELRRRSLFFGEQWPPARQPLPYLLARVGAGLLSGVVLGLLGVGLVLAVLVVRGLLRGSLGGWDLLAQLVLGGVLLFLDLQGIAALARLDARLARRHLGPPEHEVLRRRIAELSASRAGIVQAVDRERRRIERDLHDGVQQRLVALAVLLGRARRQRDPAAAARLLAQAHQESEDVLVELREVAWRAYPTVLDDLGLAEALTGVAERSGIPVHLKLRVDRPLPRPVETATYFVVSEAVTNAVKHSGAARIDVTVTRTAAGVSVLVADDGAGGADPGGSGLSGLGLRVAALDGVLTVHSPAGGPTEIKVEIPCD</sequence>
<evidence type="ECO:0000256" key="7">
    <source>
        <dbReference type="ARBA" id="ARBA00022840"/>
    </source>
</evidence>
<dbReference type="PANTHER" id="PTHR24421:SF10">
    <property type="entry name" value="NITRATE_NITRITE SENSOR PROTEIN NARQ"/>
    <property type="match status" value="1"/>
</dbReference>
<dbReference type="InterPro" id="IPR050482">
    <property type="entry name" value="Sensor_HK_TwoCompSys"/>
</dbReference>
<dbReference type="AlphaFoldDB" id="A0A919VSS7"/>
<comment type="caution">
    <text evidence="12">The sequence shown here is derived from an EMBL/GenBank/DDBJ whole genome shotgun (WGS) entry which is preliminary data.</text>
</comment>
<dbReference type="Pfam" id="PF02518">
    <property type="entry name" value="HATPase_c"/>
    <property type="match status" value="1"/>
</dbReference>
<dbReference type="Pfam" id="PF07730">
    <property type="entry name" value="HisKA_3"/>
    <property type="match status" value="1"/>
</dbReference>
<dbReference type="InterPro" id="IPR003594">
    <property type="entry name" value="HATPase_dom"/>
</dbReference>
<dbReference type="GO" id="GO:0000155">
    <property type="term" value="F:phosphorelay sensor kinase activity"/>
    <property type="evidence" value="ECO:0007669"/>
    <property type="project" value="InterPro"/>
</dbReference>
<keyword evidence="4" id="KW-0808">Transferase</keyword>
<proteinExistence type="predicted"/>
<dbReference type="Proteomes" id="UP000681340">
    <property type="component" value="Unassembled WGS sequence"/>
</dbReference>
<dbReference type="EMBL" id="BOQL01000024">
    <property type="protein sequence ID" value="GIM68149.1"/>
    <property type="molecule type" value="Genomic_DNA"/>
</dbReference>
<dbReference type="EC" id="2.7.13.3" evidence="2"/>
<dbReference type="RefSeq" id="WP_212989030.1">
    <property type="nucleotide sequence ID" value="NZ_BAABEA010000008.1"/>
</dbReference>
<name>A0A919VSS7_9ACTN</name>
<evidence type="ECO:0000313" key="13">
    <source>
        <dbReference type="Proteomes" id="UP000681340"/>
    </source>
</evidence>
<feature type="transmembrane region" description="Helical" evidence="9">
    <location>
        <begin position="85"/>
        <end position="110"/>
    </location>
</feature>
<evidence type="ECO:0000313" key="12">
    <source>
        <dbReference type="EMBL" id="GIM68149.1"/>
    </source>
</evidence>
<evidence type="ECO:0000256" key="4">
    <source>
        <dbReference type="ARBA" id="ARBA00022679"/>
    </source>
</evidence>
<feature type="transmembrane region" description="Helical" evidence="9">
    <location>
        <begin position="122"/>
        <end position="144"/>
    </location>
</feature>
<keyword evidence="9" id="KW-1133">Transmembrane helix</keyword>